<evidence type="ECO:0000313" key="2">
    <source>
        <dbReference type="EMBL" id="GAE01257.1"/>
    </source>
</evidence>
<feature type="transmembrane region" description="Helical" evidence="1">
    <location>
        <begin position="12"/>
        <end position="30"/>
    </location>
</feature>
<reference evidence="2" key="1">
    <citation type="submission" date="2013-10" db="EMBL/GenBank/DDBJ databases">
        <title>Draft genome sequence of Clostridium botulinum type B strain Osaka05.</title>
        <authorList>
            <person name="Sakaguchi Y."/>
            <person name="Hosomi K."/>
            <person name="Uchiyama J."/>
            <person name="Ogura Y."/>
            <person name="Sakaguchi M."/>
            <person name="Kohda T."/>
            <person name="Mukamoto M."/>
            <person name="Misawa N."/>
            <person name="Matsuzaki S."/>
            <person name="Hayashi T."/>
            <person name="Kozaki S."/>
        </authorList>
    </citation>
    <scope>NUCLEOTIDE SEQUENCE</scope>
    <source>
        <strain evidence="2">Osaka05</strain>
    </source>
</reference>
<sequence length="291" mass="34108">MMLNVLNNIFSNREIATGIWLLISIAFVFISSQTRKAAKEVLRAACTKKLVIPFFIMICYAGLLVYWGTFLSLWKWVYIKDVTVWILFAGIPICFEAVEEHIDTHYFYNMVINNLKFTVFVEFIISVFTFSLIAELAIIPVLTFIFMLDAVAGMKEEFIIVKKLLIWLLAIAGFIFIWCTFKEALASYQTIEILDSIVSFCIPIILSVFYVPIAYFFAVYAKYEIVFIRMSFKEPRDKTIRCKHRFAILKSCGLSYKNLCHFEEYYIKNMYVTMKQTEFDNLIRNFKSNCF</sequence>
<feature type="transmembrane region" description="Helical" evidence="1">
    <location>
        <begin position="164"/>
        <end position="185"/>
    </location>
</feature>
<dbReference type="AlphaFoldDB" id="A0A0S6U1J0"/>
<dbReference type="Proteomes" id="UP000054164">
    <property type="component" value="Unassembled WGS sequence"/>
</dbReference>
<organism evidence="2">
    <name type="scientific">Clostridium botulinum B str. Osaka05</name>
    <dbReference type="NCBI Taxonomy" id="1407017"/>
    <lineage>
        <taxon>Bacteria</taxon>
        <taxon>Bacillati</taxon>
        <taxon>Bacillota</taxon>
        <taxon>Clostridia</taxon>
        <taxon>Eubacteriales</taxon>
        <taxon>Clostridiaceae</taxon>
        <taxon>Clostridium</taxon>
    </lineage>
</organism>
<evidence type="ECO:0000256" key="1">
    <source>
        <dbReference type="SAM" id="Phobius"/>
    </source>
</evidence>
<feature type="transmembrane region" description="Helical" evidence="1">
    <location>
        <begin position="132"/>
        <end position="152"/>
    </location>
</feature>
<accession>A0A0S6U1J0</accession>
<gene>
    <name evidence="2" type="ORF">CBO05C_0947</name>
</gene>
<feature type="transmembrane region" description="Helical" evidence="1">
    <location>
        <begin position="197"/>
        <end position="221"/>
    </location>
</feature>
<dbReference type="HOGENOM" id="CLU_077428_0_0_9"/>
<proteinExistence type="predicted"/>
<name>A0A0S6U1J0_CLOBO</name>
<keyword evidence="1" id="KW-0472">Membrane</keyword>
<feature type="transmembrane region" description="Helical" evidence="1">
    <location>
        <begin position="50"/>
        <end position="70"/>
    </location>
</feature>
<keyword evidence="1" id="KW-0812">Transmembrane</keyword>
<protein>
    <submittedName>
        <fullName evidence="2">Uncharacterized protein</fullName>
    </submittedName>
</protein>
<dbReference type="EMBL" id="DF384213">
    <property type="protein sequence ID" value="GAE01257.1"/>
    <property type="molecule type" value="Genomic_DNA"/>
</dbReference>
<dbReference type="RefSeq" id="WP_030033786.1">
    <property type="nucleotide sequence ID" value="NZ_DF384213.1"/>
</dbReference>
<keyword evidence="1" id="KW-1133">Transmembrane helix</keyword>